<dbReference type="Pfam" id="PF03033">
    <property type="entry name" value="Glyco_transf_28"/>
    <property type="match status" value="1"/>
</dbReference>
<gene>
    <name evidence="3" type="ORF">KILIM_017_00090</name>
</gene>
<evidence type="ECO:0000259" key="2">
    <source>
        <dbReference type="Pfam" id="PF06722"/>
    </source>
</evidence>
<name>K6X8L6_9MICO</name>
<reference evidence="3 4" key="1">
    <citation type="submission" date="2012-08" db="EMBL/GenBank/DDBJ databases">
        <title>Whole genome shotgun sequence of Kineosphaera limosa NBRC 100340.</title>
        <authorList>
            <person name="Yoshida I."/>
            <person name="Isaki S."/>
            <person name="Hosoyama A."/>
            <person name="Tsuchikane K."/>
            <person name="Katsumata H."/>
            <person name="Ando Y."/>
            <person name="Ohji S."/>
            <person name="Hamada M."/>
            <person name="Tamura T."/>
            <person name="Yamazoe A."/>
            <person name="Yamazaki S."/>
            <person name="Fujita N."/>
        </authorList>
    </citation>
    <scope>NUCLEOTIDE SEQUENCE [LARGE SCALE GENOMIC DNA]</scope>
    <source>
        <strain evidence="3 4">NBRC 100340</strain>
    </source>
</reference>
<dbReference type="Pfam" id="PF06722">
    <property type="entry name" value="EryCIII-like_C"/>
    <property type="match status" value="1"/>
</dbReference>
<keyword evidence="3" id="KW-0808">Transferase</keyword>
<dbReference type="Proteomes" id="UP000008366">
    <property type="component" value="Unassembled WGS sequence"/>
</dbReference>
<dbReference type="Gene3D" id="3.40.50.2000">
    <property type="entry name" value="Glycogen Phosphorylase B"/>
    <property type="match status" value="2"/>
</dbReference>
<keyword evidence="4" id="KW-1185">Reference proteome</keyword>
<dbReference type="PANTHER" id="PTHR48050:SF13">
    <property type="entry name" value="STEROL 3-BETA-GLUCOSYLTRANSFERASE UGT80A2"/>
    <property type="match status" value="1"/>
</dbReference>
<evidence type="ECO:0000313" key="4">
    <source>
        <dbReference type="Proteomes" id="UP000008366"/>
    </source>
</evidence>
<evidence type="ECO:0000259" key="1">
    <source>
        <dbReference type="Pfam" id="PF03033"/>
    </source>
</evidence>
<evidence type="ECO:0000313" key="3">
    <source>
        <dbReference type="EMBL" id="GAB95164.1"/>
    </source>
</evidence>
<dbReference type="InterPro" id="IPR004276">
    <property type="entry name" value="GlycoTrans_28_N"/>
</dbReference>
<proteinExistence type="predicted"/>
<dbReference type="EMBL" id="BAHD01000017">
    <property type="protein sequence ID" value="GAB95164.1"/>
    <property type="molecule type" value="Genomic_DNA"/>
</dbReference>
<dbReference type="SUPFAM" id="SSF53756">
    <property type="entry name" value="UDP-Glycosyltransferase/glycogen phosphorylase"/>
    <property type="match status" value="1"/>
</dbReference>
<dbReference type="eggNOG" id="COG1819">
    <property type="taxonomic scope" value="Bacteria"/>
</dbReference>
<dbReference type="GO" id="GO:0016758">
    <property type="term" value="F:hexosyltransferase activity"/>
    <property type="evidence" value="ECO:0007669"/>
    <property type="project" value="InterPro"/>
</dbReference>
<dbReference type="InterPro" id="IPR050426">
    <property type="entry name" value="Glycosyltransferase_28"/>
</dbReference>
<feature type="domain" description="Erythromycin biosynthesis protein CIII-like C-terminal" evidence="2">
    <location>
        <begin position="349"/>
        <end position="450"/>
    </location>
</feature>
<sequence length="470" mass="49775">MNRRGRQQRPFRRPAEALGTTRAGIRPSLRWGVAGPMIETMRILLLGWGSRGDVEPFVALGRGLVAAGYDVAIAAGRDFASWIESHGVTCEPFSVDMEEAMRSPLGRRWLGAPTGSVRAELRVMSDVVHGFAPTLAQDLLRMVRPDDLVVSSSLTFDSMLAIAKARGCRHVTALFTPGIPTRSGTASLAPVRADGDSALNVASGYAAIATMYQVMRPAGRLVRQRLGLPNESFWSYGRQGRQVPVLLPVSPLVWPPPADWGPRVRVTGYWNLPAPEPADLAAQVPQHVRDFIAAGQAPVYLGFGSMTSPDPRATADLLYTAVASAGVRAVISRGVDRLGDLGVPLDLQGRVLLVDSVPHAWLLPRCAAVVTHGGSGSTGAGLRAGVPSMAVPHIGDQPYWGRRLHELGVGPPPIKRADLSAQNLADALTAMTTEPAYSRAAVALATDLARENGVAAAVGLLANYLANTGG</sequence>
<dbReference type="FunFam" id="3.40.50.2000:FF:000009">
    <property type="entry name" value="Sterol 3-beta-glucosyltransferase UGT80A2"/>
    <property type="match status" value="1"/>
</dbReference>
<dbReference type="CDD" id="cd03784">
    <property type="entry name" value="GT1_Gtf-like"/>
    <property type="match status" value="1"/>
</dbReference>
<comment type="caution">
    <text evidence="3">The sequence shown here is derived from an EMBL/GenBank/DDBJ whole genome shotgun (WGS) entry which is preliminary data.</text>
</comment>
<dbReference type="InterPro" id="IPR002213">
    <property type="entry name" value="UDP_glucos_trans"/>
</dbReference>
<protein>
    <submittedName>
        <fullName evidence="3">Putative glycosyltransferase</fullName>
    </submittedName>
</protein>
<organism evidence="3 4">
    <name type="scientific">Kineosphaera limosa NBRC 100340</name>
    <dbReference type="NCBI Taxonomy" id="1184609"/>
    <lineage>
        <taxon>Bacteria</taxon>
        <taxon>Bacillati</taxon>
        <taxon>Actinomycetota</taxon>
        <taxon>Actinomycetes</taxon>
        <taxon>Micrococcales</taxon>
        <taxon>Dermatophilaceae</taxon>
        <taxon>Kineosphaera</taxon>
    </lineage>
</organism>
<feature type="domain" description="Glycosyltransferase family 28 N-terminal" evidence="1">
    <location>
        <begin position="43"/>
        <end position="102"/>
    </location>
</feature>
<dbReference type="InterPro" id="IPR010610">
    <property type="entry name" value="EryCIII-like_C"/>
</dbReference>
<dbReference type="GO" id="GO:0033072">
    <property type="term" value="P:vancomycin biosynthetic process"/>
    <property type="evidence" value="ECO:0007669"/>
    <property type="project" value="UniProtKB-ARBA"/>
</dbReference>
<dbReference type="OrthoDB" id="3253247at2"/>
<dbReference type="GO" id="GO:0008194">
    <property type="term" value="F:UDP-glycosyltransferase activity"/>
    <property type="evidence" value="ECO:0007669"/>
    <property type="project" value="InterPro"/>
</dbReference>
<accession>K6X8L6</accession>
<dbReference type="STRING" id="1184609.KILIM_017_00090"/>
<dbReference type="AlphaFoldDB" id="K6X8L6"/>
<dbReference type="PANTHER" id="PTHR48050">
    <property type="entry name" value="STEROL 3-BETA-GLUCOSYLTRANSFERASE"/>
    <property type="match status" value="1"/>
</dbReference>
<dbReference type="GO" id="GO:0005975">
    <property type="term" value="P:carbohydrate metabolic process"/>
    <property type="evidence" value="ECO:0007669"/>
    <property type="project" value="InterPro"/>
</dbReference>